<evidence type="ECO:0000313" key="2">
    <source>
        <dbReference type="Proteomes" id="UP001060215"/>
    </source>
</evidence>
<protein>
    <submittedName>
        <fullName evidence="1">Pectinesterase/pectinesterase inhibitor 41</fullName>
    </submittedName>
</protein>
<name>A0ACC0IH13_9ERIC</name>
<organism evidence="1 2">
    <name type="scientific">Camellia lanceoleosa</name>
    <dbReference type="NCBI Taxonomy" id="1840588"/>
    <lineage>
        <taxon>Eukaryota</taxon>
        <taxon>Viridiplantae</taxon>
        <taxon>Streptophyta</taxon>
        <taxon>Embryophyta</taxon>
        <taxon>Tracheophyta</taxon>
        <taxon>Spermatophyta</taxon>
        <taxon>Magnoliopsida</taxon>
        <taxon>eudicotyledons</taxon>
        <taxon>Gunneridae</taxon>
        <taxon>Pentapetalae</taxon>
        <taxon>asterids</taxon>
        <taxon>Ericales</taxon>
        <taxon>Theaceae</taxon>
        <taxon>Camellia</taxon>
    </lineage>
</organism>
<reference evidence="1 2" key="1">
    <citation type="journal article" date="2022" name="Plant J.">
        <title>Chromosome-level genome of Camellia lanceoleosa provides a valuable resource for understanding genome evolution and self-incompatibility.</title>
        <authorList>
            <person name="Gong W."/>
            <person name="Xiao S."/>
            <person name="Wang L."/>
            <person name="Liao Z."/>
            <person name="Chang Y."/>
            <person name="Mo W."/>
            <person name="Hu G."/>
            <person name="Li W."/>
            <person name="Zhao G."/>
            <person name="Zhu H."/>
            <person name="Hu X."/>
            <person name="Ji K."/>
            <person name="Xiang X."/>
            <person name="Song Q."/>
            <person name="Yuan D."/>
            <person name="Jin S."/>
            <person name="Zhang L."/>
        </authorList>
    </citation>
    <scope>NUCLEOTIDE SEQUENCE [LARGE SCALE GENOMIC DNA]</scope>
    <source>
        <strain evidence="1">SQ_2022a</strain>
    </source>
</reference>
<comment type="caution">
    <text evidence="1">The sequence shown here is derived from an EMBL/GenBank/DDBJ whole genome shotgun (WGS) entry which is preliminary data.</text>
</comment>
<dbReference type="EMBL" id="CM045760">
    <property type="protein sequence ID" value="KAI8025064.1"/>
    <property type="molecule type" value="Genomic_DNA"/>
</dbReference>
<dbReference type="Proteomes" id="UP001060215">
    <property type="component" value="Chromosome 3"/>
</dbReference>
<sequence length="555" mass="60761">MASMHSTICLLSLFLALHFFSPSLAKISGSPDAVCNSTPDPFFCQSMLPNNQSSTIYDYTRFSIRHSLETTSNFLSLVNSYLTLPNGLSQPTIRALKDCQSLLSLNMDFLSTTIQSIDSTDTLQSSQADDTHTLLSAIITNHQTCSDGLQATTPSSSIQNNFLSPFDNGNKLYSVSLALFKYGYVPKTRKGRWLAERESMFSRNGHLGLKMSSQHRKVYESVSGRKLLQTSGGGQVKVNIMVIVNKDGSGNFTTISDAVAAAPNNTAANTGYFMIYVVGGVYEEYVSIAKNKQYLMIVGDGINKTIITGNHSVADGWTTYSSATVAVVGPRFVAINITIRNTAGAIKQQAVALRNDADLSTFYKCSFEGYQDTLYTHSLRQFYRECDIYGTVDFIFGNAAVVFQNCNVYPRLPILGQFNTITAQGRTDINQNTGTSIQNCTITAAPDLAANNGTTQTYLGRPWKLYSRTVYIQSFLDSLINPAGWAMWSGTFALDTLYYAEYNNRGPGSSTANRVNWPGYHVINATDAVNFTVSNFISGNSWLPTTGVPYTGGLM</sequence>
<accession>A0ACC0IH13</accession>
<gene>
    <name evidence="1" type="ORF">LOK49_LG02G02264</name>
</gene>
<keyword evidence="2" id="KW-1185">Reference proteome</keyword>
<evidence type="ECO:0000313" key="1">
    <source>
        <dbReference type="EMBL" id="KAI8025064.1"/>
    </source>
</evidence>
<proteinExistence type="predicted"/>